<dbReference type="SMART" id="SM00297">
    <property type="entry name" value="BROMO"/>
    <property type="match status" value="1"/>
</dbReference>
<feature type="domain" description="Bromo" evidence="3">
    <location>
        <begin position="38"/>
        <end position="110"/>
    </location>
</feature>
<dbReference type="SUPFAM" id="SSF47370">
    <property type="entry name" value="Bromodomain"/>
    <property type="match status" value="1"/>
</dbReference>
<dbReference type="InterPro" id="IPR036427">
    <property type="entry name" value="Bromodomain-like_sf"/>
</dbReference>
<dbReference type="PROSITE" id="PS50014">
    <property type="entry name" value="BROMODOMAIN_2"/>
    <property type="match status" value="1"/>
</dbReference>
<dbReference type="Pfam" id="PF17035">
    <property type="entry name" value="BET"/>
    <property type="match status" value="1"/>
</dbReference>
<name>A0AAU9GCZ6_DROMD</name>
<accession>A0AAU9GCZ6</accession>
<sequence length="260" mass="30728">MAEYNRDRHRRRIRQHNPEIFQGANVCKAIIRKLFSSEYKPLAWVFYDPIEAAFLGLHDYHRIVHEPIHLNFIRNSLNKGNYTNAGDFERDMRQIFNNTYLYTPPHHVCHQMAKKLERIFDKMFSEISATPRSDTTSEAAMSPFTERAKGMREAIPDTLTPPEEELEEDKSLCLTISSESEWGSEDDERQWSEKADKELAQRLRKLRGEALLRVMHIIKYMEKLPIVKCELNFDMATLRSETKRTIVSYLYEMGYKFRGK</sequence>
<dbReference type="InterPro" id="IPR027353">
    <property type="entry name" value="NET_dom"/>
</dbReference>
<dbReference type="Proteomes" id="UP001500889">
    <property type="component" value="Chromosome E"/>
</dbReference>
<evidence type="ECO:0000313" key="5">
    <source>
        <dbReference type="Proteomes" id="UP001500889"/>
    </source>
</evidence>
<dbReference type="Pfam" id="PF00439">
    <property type="entry name" value="Bromodomain"/>
    <property type="match status" value="1"/>
</dbReference>
<keyword evidence="5" id="KW-1185">Reference proteome</keyword>
<organism evidence="4 5">
    <name type="scientific">Drosophila madeirensis</name>
    <name type="common">Fruit fly</name>
    <dbReference type="NCBI Taxonomy" id="30013"/>
    <lineage>
        <taxon>Eukaryota</taxon>
        <taxon>Metazoa</taxon>
        <taxon>Ecdysozoa</taxon>
        <taxon>Arthropoda</taxon>
        <taxon>Hexapoda</taxon>
        <taxon>Insecta</taxon>
        <taxon>Pterygota</taxon>
        <taxon>Neoptera</taxon>
        <taxon>Endopterygota</taxon>
        <taxon>Diptera</taxon>
        <taxon>Brachycera</taxon>
        <taxon>Muscomorpha</taxon>
        <taxon>Ephydroidea</taxon>
        <taxon>Drosophilidae</taxon>
        <taxon>Drosophila</taxon>
        <taxon>Sophophora</taxon>
    </lineage>
</organism>
<reference evidence="4 5" key="1">
    <citation type="submission" date="2024-02" db="EMBL/GenBank/DDBJ databases">
        <title>A chromosome-level genome assembly of Drosophila madeirensis, a fruit fly species endemic to Madeira island.</title>
        <authorList>
            <person name="Tomihara K."/>
            <person name="Llopart A."/>
            <person name="Yamamoto D."/>
        </authorList>
    </citation>
    <scope>NUCLEOTIDE SEQUENCE [LARGE SCALE GENOMIC DNA]</scope>
    <source>
        <strain evidence="4 5">RF1</strain>
    </source>
</reference>
<evidence type="ECO:0000256" key="2">
    <source>
        <dbReference type="PROSITE-ProRule" id="PRU00035"/>
    </source>
</evidence>
<dbReference type="AlphaFoldDB" id="A0AAU9GCZ6"/>
<proteinExistence type="predicted"/>
<evidence type="ECO:0000259" key="3">
    <source>
        <dbReference type="PROSITE" id="PS50014"/>
    </source>
</evidence>
<dbReference type="PANTHER" id="PTHR45926">
    <property type="entry name" value="OSJNBA0053K19.4 PROTEIN"/>
    <property type="match status" value="1"/>
</dbReference>
<keyword evidence="1 2" id="KW-0103">Bromodomain</keyword>
<gene>
    <name evidence="4" type="ORF">DMAD_04482</name>
</gene>
<evidence type="ECO:0000313" key="4">
    <source>
        <dbReference type="EMBL" id="BFG05838.1"/>
    </source>
</evidence>
<evidence type="ECO:0000256" key="1">
    <source>
        <dbReference type="ARBA" id="ARBA00023117"/>
    </source>
</evidence>
<dbReference type="Gene3D" id="1.20.920.10">
    <property type="entry name" value="Bromodomain-like"/>
    <property type="match status" value="1"/>
</dbReference>
<dbReference type="InterPro" id="IPR001487">
    <property type="entry name" value="Bromodomain"/>
</dbReference>
<dbReference type="EMBL" id="AP029267">
    <property type="protein sequence ID" value="BFG05838.1"/>
    <property type="molecule type" value="Genomic_DNA"/>
</dbReference>
<dbReference type="PRINTS" id="PR00503">
    <property type="entry name" value="BROMODOMAIN"/>
</dbReference>
<protein>
    <submittedName>
        <fullName evidence="4">Bromodomain testis-specific protein</fullName>
    </submittedName>
</protein>